<dbReference type="PANTHER" id="PTHR46868">
    <property type="entry name" value="FCS-LIKE ZINC FINGER 11"/>
    <property type="match status" value="1"/>
</dbReference>
<keyword evidence="3" id="KW-0863">Zinc-finger</keyword>
<dbReference type="EMBL" id="GGEC01011561">
    <property type="protein sequence ID" value="MBW92044.1"/>
    <property type="molecule type" value="Transcribed_RNA"/>
</dbReference>
<dbReference type="AlphaFoldDB" id="A0A2P2JF27"/>
<evidence type="ECO:0000259" key="5">
    <source>
        <dbReference type="PROSITE" id="PS51795"/>
    </source>
</evidence>
<feature type="domain" description="FLZ-type" evidence="5">
    <location>
        <begin position="272"/>
        <end position="316"/>
    </location>
</feature>
<accession>A0A2P2JF27</accession>
<evidence type="ECO:0000256" key="3">
    <source>
        <dbReference type="ARBA" id="ARBA00022771"/>
    </source>
</evidence>
<evidence type="ECO:0000256" key="4">
    <source>
        <dbReference type="PROSITE-ProRule" id="PRU01131"/>
    </source>
</evidence>
<dbReference type="PROSITE" id="PS51795">
    <property type="entry name" value="ZF_FLZ"/>
    <property type="match status" value="1"/>
</dbReference>
<keyword evidence="2" id="KW-0479">Metal-binding</keyword>
<evidence type="ECO:0000256" key="2">
    <source>
        <dbReference type="ARBA" id="ARBA00022723"/>
    </source>
</evidence>
<comment type="similarity">
    <text evidence="1">Belongs to the FLZ family.</text>
</comment>
<name>A0A2P2JF27_RHIMU</name>
<dbReference type="Pfam" id="PF04570">
    <property type="entry name" value="zf-FLZ"/>
    <property type="match status" value="1"/>
</dbReference>
<organism evidence="6">
    <name type="scientific">Rhizophora mucronata</name>
    <name type="common">Asiatic mangrove</name>
    <dbReference type="NCBI Taxonomy" id="61149"/>
    <lineage>
        <taxon>Eukaryota</taxon>
        <taxon>Viridiplantae</taxon>
        <taxon>Streptophyta</taxon>
        <taxon>Embryophyta</taxon>
        <taxon>Tracheophyta</taxon>
        <taxon>Spermatophyta</taxon>
        <taxon>Magnoliopsida</taxon>
        <taxon>eudicotyledons</taxon>
        <taxon>Gunneridae</taxon>
        <taxon>Pentapetalae</taxon>
        <taxon>rosids</taxon>
        <taxon>fabids</taxon>
        <taxon>Malpighiales</taxon>
        <taxon>Rhizophoraceae</taxon>
        <taxon>Rhizophora</taxon>
    </lineage>
</organism>
<dbReference type="GO" id="GO:0008270">
    <property type="term" value="F:zinc ion binding"/>
    <property type="evidence" value="ECO:0007669"/>
    <property type="project" value="UniProtKB-KW"/>
</dbReference>
<dbReference type="PANTHER" id="PTHR46868:SF4">
    <property type="entry name" value="FLZ-TYPE DOMAIN-CONTAINING PROTEIN"/>
    <property type="match status" value="1"/>
</dbReference>
<feature type="zinc finger region" description="FLZ-type" evidence="4">
    <location>
        <begin position="272"/>
        <end position="316"/>
    </location>
</feature>
<dbReference type="InterPro" id="IPR044585">
    <property type="entry name" value="FLZ10/11"/>
</dbReference>
<dbReference type="InterPro" id="IPR007650">
    <property type="entry name" value="Zf-FLZ_dom"/>
</dbReference>
<reference evidence="6" key="1">
    <citation type="submission" date="2018-02" db="EMBL/GenBank/DDBJ databases">
        <title>Rhizophora mucronata_Transcriptome.</title>
        <authorList>
            <person name="Meera S.P."/>
            <person name="Sreeshan A."/>
            <person name="Augustine A."/>
        </authorList>
    </citation>
    <scope>NUCLEOTIDE SEQUENCE</scope>
    <source>
        <tissue evidence="6">Leaf</tissue>
    </source>
</reference>
<protein>
    <recommendedName>
        <fullName evidence="5">FLZ-type domain-containing protein</fullName>
    </recommendedName>
</protein>
<evidence type="ECO:0000313" key="6">
    <source>
        <dbReference type="EMBL" id="MBW92044.1"/>
    </source>
</evidence>
<keyword evidence="3" id="KW-0862">Zinc</keyword>
<sequence length="339" mass="37502">MADSASDSYFQSDKLGLRHISSSLFNIPGFFVGFNSRSSSDIDSAWSPTSPLDFSFFTSLSNPFTRRPPKSPSQIANQKKWDCGNVGLGIINSLTEEIKPTGEVLDSTKKKKHIVFGPQVKTDNPVIFNSLPRNYVISLLSQIGSPSFQSSKVDEEVLSENRNKTMLSLPLTIHGSSTGKHLDIKPSSLPMPIGSSQGHIGSLTVRDIELSEDYTCIISHGPNPKTTHIFGDCILECHASELSNFDQPTNIGAELLQEVKRLDGSPLHPSNEFLSFCHSCKKKLEHSDDIHIYRGEKAFCSFDCQSETLFAEEEVEKTYDDFSGGSHESSYHEDLFLIS</sequence>
<proteinExistence type="inferred from homology"/>
<evidence type="ECO:0000256" key="1">
    <source>
        <dbReference type="ARBA" id="ARBA00009374"/>
    </source>
</evidence>
<dbReference type="EMBL" id="GGEC01011560">
    <property type="protein sequence ID" value="MBW92043.1"/>
    <property type="molecule type" value="Transcribed_RNA"/>
</dbReference>